<dbReference type="InterPro" id="IPR023393">
    <property type="entry name" value="START-like_dom_sf"/>
</dbReference>
<feature type="domain" description="Activator of Hsp90 ATPase homologue 1/2-like C-terminal" evidence="2">
    <location>
        <begin position="29"/>
        <end position="141"/>
    </location>
</feature>
<dbReference type="Proteomes" id="UP001501222">
    <property type="component" value="Unassembled WGS sequence"/>
</dbReference>
<reference evidence="4" key="1">
    <citation type="journal article" date="2019" name="Int. J. Syst. Evol. Microbiol.">
        <title>The Global Catalogue of Microorganisms (GCM) 10K type strain sequencing project: providing services to taxonomists for standard genome sequencing and annotation.</title>
        <authorList>
            <consortium name="The Broad Institute Genomics Platform"/>
            <consortium name="The Broad Institute Genome Sequencing Center for Infectious Disease"/>
            <person name="Wu L."/>
            <person name="Ma J."/>
        </authorList>
    </citation>
    <scope>NUCLEOTIDE SEQUENCE [LARGE SCALE GENOMIC DNA]</scope>
    <source>
        <strain evidence="4">JCM 16928</strain>
    </source>
</reference>
<dbReference type="SUPFAM" id="SSF55961">
    <property type="entry name" value="Bet v1-like"/>
    <property type="match status" value="1"/>
</dbReference>
<evidence type="ECO:0000256" key="1">
    <source>
        <dbReference type="ARBA" id="ARBA00006817"/>
    </source>
</evidence>
<accession>A0ABP6Y197</accession>
<sequence length="166" mass="18509">MPDLFGPTERTVTRSGERRTVRLQRPYAATPTELWSACTEPERVARWIGDLTGHRATGGDVQLRMTADETVVLRIEACDEPRRLQATWSTPGEPDSRIELTLEAHGDVTVLTLEHSLLSDEQAAGKGLGWEDFLNRLHELLAGREPAAVSWDDAERTLGPVWRALV</sequence>
<name>A0ABP6Y197_9ACTN</name>
<protein>
    <recommendedName>
        <fullName evidence="2">Activator of Hsp90 ATPase homologue 1/2-like C-terminal domain-containing protein</fullName>
    </recommendedName>
</protein>
<dbReference type="Pfam" id="PF08327">
    <property type="entry name" value="AHSA1"/>
    <property type="match status" value="1"/>
</dbReference>
<comment type="caution">
    <text evidence="3">The sequence shown here is derived from an EMBL/GenBank/DDBJ whole genome shotgun (WGS) entry which is preliminary data.</text>
</comment>
<gene>
    <name evidence="3" type="ORF">GCM10022235_50910</name>
</gene>
<keyword evidence="4" id="KW-1185">Reference proteome</keyword>
<comment type="similarity">
    <text evidence="1">Belongs to the AHA1 family.</text>
</comment>
<dbReference type="InterPro" id="IPR013538">
    <property type="entry name" value="ASHA1/2-like_C"/>
</dbReference>
<proteinExistence type="inferred from homology"/>
<dbReference type="EMBL" id="BAABAA010000007">
    <property type="protein sequence ID" value="GAA3575095.1"/>
    <property type="molecule type" value="Genomic_DNA"/>
</dbReference>
<evidence type="ECO:0000259" key="2">
    <source>
        <dbReference type="Pfam" id="PF08327"/>
    </source>
</evidence>
<dbReference type="RefSeq" id="WP_343967351.1">
    <property type="nucleotide sequence ID" value="NZ_BAABAA010000007.1"/>
</dbReference>
<evidence type="ECO:0000313" key="3">
    <source>
        <dbReference type="EMBL" id="GAA3575095.1"/>
    </source>
</evidence>
<dbReference type="Gene3D" id="3.30.530.20">
    <property type="match status" value="1"/>
</dbReference>
<organism evidence="3 4">
    <name type="scientific">Kribbella ginsengisoli</name>
    <dbReference type="NCBI Taxonomy" id="363865"/>
    <lineage>
        <taxon>Bacteria</taxon>
        <taxon>Bacillati</taxon>
        <taxon>Actinomycetota</taxon>
        <taxon>Actinomycetes</taxon>
        <taxon>Propionibacteriales</taxon>
        <taxon>Kribbellaceae</taxon>
        <taxon>Kribbella</taxon>
    </lineage>
</organism>
<evidence type="ECO:0000313" key="4">
    <source>
        <dbReference type="Proteomes" id="UP001501222"/>
    </source>
</evidence>